<feature type="transmembrane region" description="Helical" evidence="2">
    <location>
        <begin position="195"/>
        <end position="213"/>
    </location>
</feature>
<evidence type="ECO:0000313" key="5">
    <source>
        <dbReference type="Proteomes" id="UP000198741"/>
    </source>
</evidence>
<evidence type="ECO:0000256" key="1">
    <source>
        <dbReference type="SAM" id="MobiDB-lite"/>
    </source>
</evidence>
<feature type="transmembrane region" description="Helical" evidence="2">
    <location>
        <begin position="99"/>
        <end position="120"/>
    </location>
</feature>
<feature type="transmembrane region" description="Helical" evidence="2">
    <location>
        <begin position="140"/>
        <end position="157"/>
    </location>
</feature>
<evidence type="ECO:0000259" key="3">
    <source>
        <dbReference type="SMART" id="SM00014"/>
    </source>
</evidence>
<sequence>MPDTRRALKLTAVYVVVAYVAVTLVWTGLGLLLTGPLAHTGVVRTDHDVLIWFVQHRTAAGNQWTKVGSMMGQTLVKVIVAVAATAIALAVYRRWREPLLIAGAIVLEGFAFLTITHLVGRPRPDVPALDPVTVMSSFPSGHTAAGAAYSAIAVVLLERFRATWARIVTVVLALTVPVLIGLSRVYRGVHNPTDVLGGAALGLACVAIMYLIVRHTFGPGAGPTEQAAAMRTEHPVRGPAPRRGDGSAQRLDAPVATRPGEPERVQPGSAESAL</sequence>
<feature type="region of interest" description="Disordered" evidence="1">
    <location>
        <begin position="223"/>
        <end position="274"/>
    </location>
</feature>
<keyword evidence="2" id="KW-1133">Transmembrane helix</keyword>
<gene>
    <name evidence="4" type="ORF">SAMN04515671_3927</name>
</gene>
<dbReference type="Gene3D" id="1.20.144.10">
    <property type="entry name" value="Phosphatidic acid phosphatase type 2/haloperoxidase"/>
    <property type="match status" value="1"/>
</dbReference>
<dbReference type="Proteomes" id="UP000198741">
    <property type="component" value="Chromosome I"/>
</dbReference>
<dbReference type="SUPFAM" id="SSF48317">
    <property type="entry name" value="Acid phosphatase/Vanadium-dependent haloperoxidase"/>
    <property type="match status" value="1"/>
</dbReference>
<keyword evidence="2" id="KW-0472">Membrane</keyword>
<proteinExistence type="predicted"/>
<evidence type="ECO:0000313" key="4">
    <source>
        <dbReference type="EMBL" id="SDP37274.1"/>
    </source>
</evidence>
<dbReference type="PANTHER" id="PTHR14969">
    <property type="entry name" value="SPHINGOSINE-1-PHOSPHATE PHOSPHOHYDROLASE"/>
    <property type="match status" value="1"/>
</dbReference>
<keyword evidence="5" id="KW-1185">Reference proteome</keyword>
<dbReference type="EMBL" id="LT629710">
    <property type="protein sequence ID" value="SDP37274.1"/>
    <property type="molecule type" value="Genomic_DNA"/>
</dbReference>
<organism evidence="4 5">
    <name type="scientific">Nakamurella panacisegetis</name>
    <dbReference type="NCBI Taxonomy" id="1090615"/>
    <lineage>
        <taxon>Bacteria</taxon>
        <taxon>Bacillati</taxon>
        <taxon>Actinomycetota</taxon>
        <taxon>Actinomycetes</taxon>
        <taxon>Nakamurellales</taxon>
        <taxon>Nakamurellaceae</taxon>
        <taxon>Nakamurella</taxon>
    </lineage>
</organism>
<dbReference type="InterPro" id="IPR036938">
    <property type="entry name" value="PAP2/HPO_sf"/>
</dbReference>
<feature type="transmembrane region" description="Helical" evidence="2">
    <location>
        <begin position="164"/>
        <end position="183"/>
    </location>
</feature>
<name>A0A1H0S6C7_9ACTN</name>
<keyword evidence="2" id="KW-0812">Transmembrane</keyword>
<accession>A0A1H0S6C7</accession>
<dbReference type="InterPro" id="IPR000326">
    <property type="entry name" value="PAP2/HPO"/>
</dbReference>
<dbReference type="Pfam" id="PF01569">
    <property type="entry name" value="PAP2"/>
    <property type="match status" value="1"/>
</dbReference>
<dbReference type="STRING" id="1090615.SAMN04515671_3927"/>
<feature type="transmembrane region" description="Helical" evidence="2">
    <location>
        <begin position="74"/>
        <end position="92"/>
    </location>
</feature>
<feature type="domain" description="Phosphatidic acid phosphatase type 2/haloperoxidase" evidence="3">
    <location>
        <begin position="99"/>
        <end position="210"/>
    </location>
</feature>
<evidence type="ECO:0000256" key="2">
    <source>
        <dbReference type="SAM" id="Phobius"/>
    </source>
</evidence>
<dbReference type="PANTHER" id="PTHR14969:SF13">
    <property type="entry name" value="AT30094P"/>
    <property type="match status" value="1"/>
</dbReference>
<dbReference type="SMART" id="SM00014">
    <property type="entry name" value="acidPPc"/>
    <property type="match status" value="1"/>
</dbReference>
<protein>
    <submittedName>
        <fullName evidence="4">Undecaprenyl-diphosphatase</fullName>
    </submittedName>
</protein>
<feature type="transmembrane region" description="Helical" evidence="2">
    <location>
        <begin position="12"/>
        <end position="33"/>
    </location>
</feature>
<reference evidence="4 5" key="1">
    <citation type="submission" date="2016-10" db="EMBL/GenBank/DDBJ databases">
        <authorList>
            <person name="de Groot N.N."/>
        </authorList>
    </citation>
    <scope>NUCLEOTIDE SEQUENCE [LARGE SCALE GENOMIC DNA]</scope>
    <source>
        <strain evidence="5">P4-7,KCTC 19426,CECT 7604</strain>
    </source>
</reference>
<dbReference type="AlphaFoldDB" id="A0A1H0S6C7"/>
<dbReference type="CDD" id="cd03392">
    <property type="entry name" value="PAP2_like_2"/>
    <property type="match status" value="1"/>
</dbReference>